<organism evidence="1 2">
    <name type="scientific">Thelephora ganbajun</name>
    <name type="common">Ganba fungus</name>
    <dbReference type="NCBI Taxonomy" id="370292"/>
    <lineage>
        <taxon>Eukaryota</taxon>
        <taxon>Fungi</taxon>
        <taxon>Dikarya</taxon>
        <taxon>Basidiomycota</taxon>
        <taxon>Agaricomycotina</taxon>
        <taxon>Agaricomycetes</taxon>
        <taxon>Thelephorales</taxon>
        <taxon>Thelephoraceae</taxon>
        <taxon>Thelephora</taxon>
    </lineage>
</organism>
<gene>
    <name evidence="1" type="ORF">BDM02DRAFT_2211635</name>
</gene>
<proteinExistence type="predicted"/>
<protein>
    <submittedName>
        <fullName evidence="1">Uncharacterized protein</fullName>
    </submittedName>
</protein>
<reference evidence="1" key="2">
    <citation type="journal article" date="2020" name="Nat. Commun.">
        <title>Large-scale genome sequencing of mycorrhizal fungi provides insights into the early evolution of symbiotic traits.</title>
        <authorList>
            <person name="Miyauchi S."/>
            <person name="Kiss E."/>
            <person name="Kuo A."/>
            <person name="Drula E."/>
            <person name="Kohler A."/>
            <person name="Sanchez-Garcia M."/>
            <person name="Morin E."/>
            <person name="Andreopoulos B."/>
            <person name="Barry K.W."/>
            <person name="Bonito G."/>
            <person name="Buee M."/>
            <person name="Carver A."/>
            <person name="Chen C."/>
            <person name="Cichocki N."/>
            <person name="Clum A."/>
            <person name="Culley D."/>
            <person name="Crous P.W."/>
            <person name="Fauchery L."/>
            <person name="Girlanda M."/>
            <person name="Hayes R.D."/>
            <person name="Keri Z."/>
            <person name="LaButti K."/>
            <person name="Lipzen A."/>
            <person name="Lombard V."/>
            <person name="Magnuson J."/>
            <person name="Maillard F."/>
            <person name="Murat C."/>
            <person name="Nolan M."/>
            <person name="Ohm R.A."/>
            <person name="Pangilinan J."/>
            <person name="Pereira M.F."/>
            <person name="Perotto S."/>
            <person name="Peter M."/>
            <person name="Pfister S."/>
            <person name="Riley R."/>
            <person name="Sitrit Y."/>
            <person name="Stielow J.B."/>
            <person name="Szollosi G."/>
            <person name="Zifcakova L."/>
            <person name="Stursova M."/>
            <person name="Spatafora J.W."/>
            <person name="Tedersoo L."/>
            <person name="Vaario L.M."/>
            <person name="Yamada A."/>
            <person name="Yan M."/>
            <person name="Wang P."/>
            <person name="Xu J."/>
            <person name="Bruns T."/>
            <person name="Baldrian P."/>
            <person name="Vilgalys R."/>
            <person name="Dunand C."/>
            <person name="Henrissat B."/>
            <person name="Grigoriev I.V."/>
            <person name="Hibbett D."/>
            <person name="Nagy L.G."/>
            <person name="Martin F.M."/>
        </authorList>
    </citation>
    <scope>NUCLEOTIDE SEQUENCE</scope>
    <source>
        <strain evidence="1">P2</strain>
    </source>
</reference>
<name>A0ACB6ZGA2_THEGA</name>
<dbReference type="Proteomes" id="UP000886501">
    <property type="component" value="Unassembled WGS sequence"/>
</dbReference>
<dbReference type="EMBL" id="MU118011">
    <property type="protein sequence ID" value="KAF9648599.1"/>
    <property type="molecule type" value="Genomic_DNA"/>
</dbReference>
<keyword evidence="2" id="KW-1185">Reference proteome</keyword>
<comment type="caution">
    <text evidence="1">The sequence shown here is derived from an EMBL/GenBank/DDBJ whole genome shotgun (WGS) entry which is preliminary data.</text>
</comment>
<accession>A0ACB6ZGA2</accession>
<evidence type="ECO:0000313" key="2">
    <source>
        <dbReference type="Proteomes" id="UP000886501"/>
    </source>
</evidence>
<reference evidence="1" key="1">
    <citation type="submission" date="2019-10" db="EMBL/GenBank/DDBJ databases">
        <authorList>
            <consortium name="DOE Joint Genome Institute"/>
            <person name="Kuo A."/>
            <person name="Miyauchi S."/>
            <person name="Kiss E."/>
            <person name="Drula E."/>
            <person name="Kohler A."/>
            <person name="Sanchez-Garcia M."/>
            <person name="Andreopoulos B."/>
            <person name="Barry K.W."/>
            <person name="Bonito G."/>
            <person name="Buee M."/>
            <person name="Carver A."/>
            <person name="Chen C."/>
            <person name="Cichocki N."/>
            <person name="Clum A."/>
            <person name="Culley D."/>
            <person name="Crous P.W."/>
            <person name="Fauchery L."/>
            <person name="Girlanda M."/>
            <person name="Hayes R."/>
            <person name="Keri Z."/>
            <person name="Labutti K."/>
            <person name="Lipzen A."/>
            <person name="Lombard V."/>
            <person name="Magnuson J."/>
            <person name="Maillard F."/>
            <person name="Morin E."/>
            <person name="Murat C."/>
            <person name="Nolan M."/>
            <person name="Ohm R."/>
            <person name="Pangilinan J."/>
            <person name="Pereira M."/>
            <person name="Perotto S."/>
            <person name="Peter M."/>
            <person name="Riley R."/>
            <person name="Sitrit Y."/>
            <person name="Stielow B."/>
            <person name="Szollosi G."/>
            <person name="Zifcakova L."/>
            <person name="Stursova M."/>
            <person name="Spatafora J.W."/>
            <person name="Tedersoo L."/>
            <person name="Vaario L.-M."/>
            <person name="Yamada A."/>
            <person name="Yan M."/>
            <person name="Wang P."/>
            <person name="Xu J."/>
            <person name="Bruns T."/>
            <person name="Baldrian P."/>
            <person name="Vilgalys R."/>
            <person name="Henrissat B."/>
            <person name="Grigoriev I.V."/>
            <person name="Hibbett D."/>
            <person name="Nagy L.G."/>
            <person name="Martin F.M."/>
        </authorList>
    </citation>
    <scope>NUCLEOTIDE SEQUENCE</scope>
    <source>
        <strain evidence="1">P2</strain>
    </source>
</reference>
<sequence>MTFISLRENPTAFFGVLNTGAWKTWRAILYYLYTNKITFSSLSSQPPVSIGDGAFIKVGYRQVEGFQIPPSSPKSVYTLACTIGFQSLRGLAFEDFRWKVDSMNITQELLSPFSARHVTIRKLLLRLFETGLKSSGNEELFITSLRTSGDGQTPHRGAAIGLVFERLIEEGRRVLSPSVKPKPSSTFESVTIVATNTTTTTTKSPPNTASSNGCGGGGGETTKLSSVKESSKSKKVGKKKPKLSERPHSPPCGCDICRRSAKASKKS</sequence>
<evidence type="ECO:0000313" key="1">
    <source>
        <dbReference type="EMBL" id="KAF9648599.1"/>
    </source>
</evidence>